<reference evidence="2 3" key="1">
    <citation type="journal article" date="2017" name="Nat. Ecol. Evol.">
        <title>Scallop genome provides insights into evolution of bilaterian karyotype and development.</title>
        <authorList>
            <person name="Wang S."/>
            <person name="Zhang J."/>
            <person name="Jiao W."/>
            <person name="Li J."/>
            <person name="Xun X."/>
            <person name="Sun Y."/>
            <person name="Guo X."/>
            <person name="Huan P."/>
            <person name="Dong B."/>
            <person name="Zhang L."/>
            <person name="Hu X."/>
            <person name="Sun X."/>
            <person name="Wang J."/>
            <person name="Zhao C."/>
            <person name="Wang Y."/>
            <person name="Wang D."/>
            <person name="Huang X."/>
            <person name="Wang R."/>
            <person name="Lv J."/>
            <person name="Li Y."/>
            <person name="Zhang Z."/>
            <person name="Liu B."/>
            <person name="Lu W."/>
            <person name="Hui Y."/>
            <person name="Liang J."/>
            <person name="Zhou Z."/>
            <person name="Hou R."/>
            <person name="Li X."/>
            <person name="Liu Y."/>
            <person name="Li H."/>
            <person name="Ning X."/>
            <person name="Lin Y."/>
            <person name="Zhao L."/>
            <person name="Xing Q."/>
            <person name="Dou J."/>
            <person name="Li Y."/>
            <person name="Mao J."/>
            <person name="Guo H."/>
            <person name="Dou H."/>
            <person name="Li T."/>
            <person name="Mu C."/>
            <person name="Jiang W."/>
            <person name="Fu Q."/>
            <person name="Fu X."/>
            <person name="Miao Y."/>
            <person name="Liu J."/>
            <person name="Yu Q."/>
            <person name="Li R."/>
            <person name="Liao H."/>
            <person name="Li X."/>
            <person name="Kong Y."/>
            <person name="Jiang Z."/>
            <person name="Chourrout D."/>
            <person name="Li R."/>
            <person name="Bao Z."/>
        </authorList>
    </citation>
    <scope>NUCLEOTIDE SEQUENCE [LARGE SCALE GENOMIC DNA]</scope>
    <source>
        <strain evidence="2 3">PY_sf001</strain>
    </source>
</reference>
<sequence>MATLTGVYSYTPEGFRVTKDMKKSFDDQGYILVKGLFDQEEMTNVKKVFEDGNIIEDNGFTMEDADGKKGRMVLWNSPGNDVSGMMARCEKVVNTCEDLLGDEVYHYHSKLVYKDPFSGGAFVWHQDYG</sequence>
<evidence type="ECO:0000313" key="2">
    <source>
        <dbReference type="EMBL" id="OWF56109.1"/>
    </source>
</evidence>
<dbReference type="PANTHER" id="PTHR20883">
    <property type="entry name" value="PHYTANOYL-COA DIOXYGENASE DOMAIN CONTAINING 1"/>
    <property type="match status" value="1"/>
</dbReference>
<accession>A0A210R517</accession>
<dbReference type="InterPro" id="IPR008775">
    <property type="entry name" value="Phytyl_CoA_dOase-like"/>
</dbReference>
<dbReference type="EMBL" id="NEDP02000337">
    <property type="protein sequence ID" value="OWF56109.1"/>
    <property type="molecule type" value="Genomic_DNA"/>
</dbReference>
<dbReference type="OrthoDB" id="445007at2759"/>
<dbReference type="PANTHER" id="PTHR20883:SF51">
    <property type="entry name" value="PHYTANOYL-COA HYDROXYLASE"/>
    <property type="match status" value="1"/>
</dbReference>
<dbReference type="AlphaFoldDB" id="A0A210R517"/>
<comment type="cofactor">
    <cofactor evidence="1">
        <name>Fe cation</name>
        <dbReference type="ChEBI" id="CHEBI:24875"/>
    </cofactor>
</comment>
<evidence type="ECO:0000256" key="1">
    <source>
        <dbReference type="ARBA" id="ARBA00001962"/>
    </source>
</evidence>
<keyword evidence="3" id="KW-1185">Reference proteome</keyword>
<dbReference type="Pfam" id="PF05721">
    <property type="entry name" value="PhyH"/>
    <property type="match status" value="1"/>
</dbReference>
<gene>
    <name evidence="2" type="ORF">KP79_PYT03648</name>
</gene>
<evidence type="ECO:0000313" key="3">
    <source>
        <dbReference type="Proteomes" id="UP000242188"/>
    </source>
</evidence>
<name>A0A210R517_MIZYE</name>
<proteinExistence type="predicted"/>
<comment type="caution">
    <text evidence="2">The sequence shown here is derived from an EMBL/GenBank/DDBJ whole genome shotgun (WGS) entry which is preliminary data.</text>
</comment>
<organism evidence="2 3">
    <name type="scientific">Mizuhopecten yessoensis</name>
    <name type="common">Japanese scallop</name>
    <name type="synonym">Patinopecten yessoensis</name>
    <dbReference type="NCBI Taxonomy" id="6573"/>
    <lineage>
        <taxon>Eukaryota</taxon>
        <taxon>Metazoa</taxon>
        <taxon>Spiralia</taxon>
        <taxon>Lophotrochozoa</taxon>
        <taxon>Mollusca</taxon>
        <taxon>Bivalvia</taxon>
        <taxon>Autobranchia</taxon>
        <taxon>Pteriomorphia</taxon>
        <taxon>Pectinida</taxon>
        <taxon>Pectinoidea</taxon>
        <taxon>Pectinidae</taxon>
        <taxon>Mizuhopecten</taxon>
    </lineage>
</organism>
<dbReference type="Proteomes" id="UP000242188">
    <property type="component" value="Unassembled WGS sequence"/>
</dbReference>
<protein>
    <submittedName>
        <fullName evidence="2">Ectoine hydroxylase</fullName>
    </submittedName>
</protein>
<dbReference type="SUPFAM" id="SSF51197">
    <property type="entry name" value="Clavaminate synthase-like"/>
    <property type="match status" value="1"/>
</dbReference>
<dbReference type="Gene3D" id="2.60.120.620">
    <property type="entry name" value="q2cbj1_9rhob like domain"/>
    <property type="match status" value="1"/>
</dbReference>